<name>A0AAD0U5A9_9BURK</name>
<reference evidence="1 2" key="1">
    <citation type="submission" date="2017-11" db="EMBL/GenBank/DDBJ databases">
        <title>Complete genome sequence of Herbaspirillum rubrisubalbicans DSM 11543.</title>
        <authorList>
            <person name="Chen M."/>
            <person name="An Q."/>
        </authorList>
    </citation>
    <scope>NUCLEOTIDE SEQUENCE [LARGE SCALE GENOMIC DNA]</scope>
    <source>
        <strain evidence="1 2">DSM 11543</strain>
    </source>
</reference>
<sequence length="417" mass="47117">MTFFYLDSGLATEIGHHANSCRLIIEQIKKRGMTVEVYGHVGMEASLKDELNATPYFRWHTYNEVANETVWGRLDAFRLGWRHTFEDLRALSPFIKRGDLVYFNSVRPAQLMALALWIGTMDVRLMPTIVAEFGSDSGLQQSAPMTPDWMLPDLRHDIRPLFYRIAADALRDAAPRRLHLLVFDEWVAKSYSALLGLDVNDASAPRQATTDCRRRTGLPVVTIGILGEQRPAKGYEFVPEVIQRVLDARPQRVKFLVHNAVPEAMPQVQARMREMALQDSRIELDEQPGTPARWNALLGRSDLMLCPYFPGVYQTSYSAIAIEALANAIPAVVPAGTTLSHTLERFSCATSFGQFEASSIADAVIAAVDRMDELAEMAKRASKLWAQEYGPGHLVRTLLGMHERFDEERQQIQWEQR</sequence>
<gene>
    <name evidence="1" type="ORF">RC54_05890</name>
</gene>
<organism evidence="1 2">
    <name type="scientific">Herbaspirillum rubrisubalbicans</name>
    <dbReference type="NCBI Taxonomy" id="80842"/>
    <lineage>
        <taxon>Bacteria</taxon>
        <taxon>Pseudomonadati</taxon>
        <taxon>Pseudomonadota</taxon>
        <taxon>Betaproteobacteria</taxon>
        <taxon>Burkholderiales</taxon>
        <taxon>Oxalobacteraceae</taxon>
        <taxon>Herbaspirillum</taxon>
    </lineage>
</organism>
<protein>
    <submittedName>
        <fullName evidence="1">Glycosyltransferase family 1 protein</fullName>
    </submittedName>
</protein>
<dbReference type="RefSeq" id="WP_061790653.1">
    <property type="nucleotide sequence ID" value="NZ_CP024996.1"/>
</dbReference>
<proteinExistence type="predicted"/>
<accession>A0AAD0U5A9</accession>
<dbReference type="Gene3D" id="3.40.50.2000">
    <property type="entry name" value="Glycogen Phosphorylase B"/>
    <property type="match status" value="1"/>
</dbReference>
<dbReference type="AlphaFoldDB" id="A0AAD0U5A9"/>
<dbReference type="SUPFAM" id="SSF53756">
    <property type="entry name" value="UDP-Glycosyltransferase/glycogen phosphorylase"/>
    <property type="match status" value="1"/>
</dbReference>
<dbReference type="Proteomes" id="UP000269199">
    <property type="component" value="Chromosome"/>
</dbReference>
<dbReference type="EMBL" id="CP024996">
    <property type="protein sequence ID" value="AYR23384.1"/>
    <property type="molecule type" value="Genomic_DNA"/>
</dbReference>
<evidence type="ECO:0000313" key="2">
    <source>
        <dbReference type="Proteomes" id="UP000269199"/>
    </source>
</evidence>
<evidence type="ECO:0000313" key="1">
    <source>
        <dbReference type="EMBL" id="AYR23384.1"/>
    </source>
</evidence>